<organism evidence="2 3">
    <name type="scientific">Brassica napus</name>
    <name type="common">Rape</name>
    <dbReference type="NCBI Taxonomy" id="3708"/>
    <lineage>
        <taxon>Eukaryota</taxon>
        <taxon>Viridiplantae</taxon>
        <taxon>Streptophyta</taxon>
        <taxon>Embryophyta</taxon>
        <taxon>Tracheophyta</taxon>
        <taxon>Spermatophyta</taxon>
        <taxon>Magnoliopsida</taxon>
        <taxon>eudicotyledons</taxon>
        <taxon>Gunneridae</taxon>
        <taxon>Pentapetalae</taxon>
        <taxon>rosids</taxon>
        <taxon>malvids</taxon>
        <taxon>Brassicales</taxon>
        <taxon>Brassicaceae</taxon>
        <taxon>Brassiceae</taxon>
        <taxon>Brassica</taxon>
    </lineage>
</organism>
<dbReference type="Proteomes" id="UP000824890">
    <property type="component" value="Unassembled WGS sequence"/>
</dbReference>
<protein>
    <submittedName>
        <fullName evidence="2">Uncharacterized protein</fullName>
    </submittedName>
</protein>
<feature type="compositionally biased region" description="Basic and acidic residues" evidence="1">
    <location>
        <begin position="142"/>
        <end position="152"/>
    </location>
</feature>
<feature type="non-terminal residue" evidence="2">
    <location>
        <position position="1"/>
    </location>
</feature>
<dbReference type="PANTHER" id="PTHR33701:SF2">
    <property type="entry name" value="TRANSMEMBRANE PROTEIN"/>
    <property type="match status" value="1"/>
</dbReference>
<feature type="compositionally biased region" description="Basic and acidic residues" evidence="1">
    <location>
        <begin position="178"/>
        <end position="187"/>
    </location>
</feature>
<evidence type="ECO:0000256" key="1">
    <source>
        <dbReference type="SAM" id="MobiDB-lite"/>
    </source>
</evidence>
<sequence>VLKWESYQPTHEKKSVDCVVNSMTIDPFNYNTKCRTNFASKKMEEGEEKGNLRTVECLRGRLLAERQVSRSVKDEADLITRKMEELEKNLKEEIRLREKAEKRLKFLMKKLESIKGSRSSEGSEQLSSSEVSCLSSVSTSASKEEGEEKETHGNGFVEEENIDQETENVASVEEEKEELSSKIKDVSSGEESVVASTSSHEAESQASNDFS</sequence>
<dbReference type="PANTHER" id="PTHR33701">
    <property type="entry name" value="TRANSMEMBRANE PROTEIN"/>
    <property type="match status" value="1"/>
</dbReference>
<feature type="region of interest" description="Disordered" evidence="1">
    <location>
        <begin position="116"/>
        <end position="211"/>
    </location>
</feature>
<proteinExistence type="predicted"/>
<comment type="caution">
    <text evidence="2">The sequence shown here is derived from an EMBL/GenBank/DDBJ whole genome shotgun (WGS) entry which is preliminary data.</text>
</comment>
<evidence type="ECO:0000313" key="2">
    <source>
        <dbReference type="EMBL" id="KAH0886981.1"/>
    </source>
</evidence>
<dbReference type="EMBL" id="JAGKQM010000014">
    <property type="protein sequence ID" value="KAH0886981.1"/>
    <property type="molecule type" value="Genomic_DNA"/>
</dbReference>
<evidence type="ECO:0000313" key="3">
    <source>
        <dbReference type="Proteomes" id="UP000824890"/>
    </source>
</evidence>
<keyword evidence="3" id="KW-1185">Reference proteome</keyword>
<gene>
    <name evidence="2" type="ORF">HID58_063077</name>
</gene>
<accession>A0ABQ8A378</accession>
<feature type="compositionally biased region" description="Low complexity" evidence="1">
    <location>
        <begin position="117"/>
        <end position="141"/>
    </location>
</feature>
<reference evidence="2 3" key="1">
    <citation type="submission" date="2021-05" db="EMBL/GenBank/DDBJ databases">
        <title>Genome Assembly of Synthetic Allotetraploid Brassica napus Reveals Homoeologous Exchanges between Subgenomes.</title>
        <authorList>
            <person name="Davis J.T."/>
        </authorList>
    </citation>
    <scope>NUCLEOTIDE SEQUENCE [LARGE SCALE GENOMIC DNA]</scope>
    <source>
        <strain evidence="3">cv. Da-Ae</strain>
        <tissue evidence="2">Seedling</tissue>
    </source>
</reference>
<name>A0ABQ8A378_BRANA</name>
<feature type="compositionally biased region" description="Acidic residues" evidence="1">
    <location>
        <begin position="157"/>
        <end position="177"/>
    </location>
</feature>
<feature type="compositionally biased region" description="Polar residues" evidence="1">
    <location>
        <begin position="194"/>
        <end position="211"/>
    </location>
</feature>